<keyword evidence="2" id="KW-0808">Transferase</keyword>
<feature type="domain" description="AGC-kinase C-terminal" evidence="7">
    <location>
        <begin position="356"/>
        <end position="422"/>
    </location>
</feature>
<evidence type="ECO:0000256" key="2">
    <source>
        <dbReference type="ARBA" id="ARBA00022679"/>
    </source>
</evidence>
<keyword evidence="1" id="KW-0723">Serine/threonine-protein kinase</keyword>
<dbReference type="PROSITE" id="PS51285">
    <property type="entry name" value="AGC_KINASE_CTER"/>
    <property type="match status" value="1"/>
</dbReference>
<keyword evidence="4" id="KW-0418">Kinase</keyword>
<dbReference type="InterPro" id="IPR000719">
    <property type="entry name" value="Prot_kinase_dom"/>
</dbReference>
<dbReference type="InterPro" id="IPR045270">
    <property type="entry name" value="STKc_AGC"/>
</dbReference>
<accession>A0A1R2ARB9</accession>
<protein>
    <recommendedName>
        <fullName evidence="10">Protein kinase domain-containing protein</fullName>
    </recommendedName>
</protein>
<dbReference type="Proteomes" id="UP000187209">
    <property type="component" value="Unassembled WGS sequence"/>
</dbReference>
<keyword evidence="5" id="KW-0067">ATP-binding</keyword>
<evidence type="ECO:0000256" key="5">
    <source>
        <dbReference type="ARBA" id="ARBA00022840"/>
    </source>
</evidence>
<dbReference type="CDD" id="cd05123">
    <property type="entry name" value="STKc_AGC"/>
    <property type="match status" value="1"/>
</dbReference>
<dbReference type="PROSITE" id="PS50011">
    <property type="entry name" value="PROTEIN_KINASE_DOM"/>
    <property type="match status" value="1"/>
</dbReference>
<organism evidence="8 9">
    <name type="scientific">Stentor coeruleus</name>
    <dbReference type="NCBI Taxonomy" id="5963"/>
    <lineage>
        <taxon>Eukaryota</taxon>
        <taxon>Sar</taxon>
        <taxon>Alveolata</taxon>
        <taxon>Ciliophora</taxon>
        <taxon>Postciliodesmatophora</taxon>
        <taxon>Heterotrichea</taxon>
        <taxon>Heterotrichida</taxon>
        <taxon>Stentoridae</taxon>
        <taxon>Stentor</taxon>
    </lineage>
</organism>
<evidence type="ECO:0000256" key="4">
    <source>
        <dbReference type="ARBA" id="ARBA00022777"/>
    </source>
</evidence>
<dbReference type="GO" id="GO:0004674">
    <property type="term" value="F:protein serine/threonine kinase activity"/>
    <property type="evidence" value="ECO:0007669"/>
    <property type="project" value="UniProtKB-KW"/>
</dbReference>
<dbReference type="InterPro" id="IPR000961">
    <property type="entry name" value="AGC-kinase_C"/>
</dbReference>
<dbReference type="SUPFAM" id="SSF56112">
    <property type="entry name" value="Protein kinase-like (PK-like)"/>
    <property type="match status" value="1"/>
</dbReference>
<dbReference type="EMBL" id="MPUH01001569">
    <property type="protein sequence ID" value="OMJ67074.1"/>
    <property type="molecule type" value="Genomic_DNA"/>
</dbReference>
<evidence type="ECO:0000256" key="3">
    <source>
        <dbReference type="ARBA" id="ARBA00022741"/>
    </source>
</evidence>
<dbReference type="AlphaFoldDB" id="A0A1R2ARB9"/>
<dbReference type="Gene3D" id="3.30.200.20">
    <property type="entry name" value="Phosphorylase Kinase, domain 1"/>
    <property type="match status" value="1"/>
</dbReference>
<dbReference type="SMART" id="SM00220">
    <property type="entry name" value="S_TKc"/>
    <property type="match status" value="1"/>
</dbReference>
<proteinExistence type="predicted"/>
<feature type="domain" description="Protein kinase" evidence="6">
    <location>
        <begin position="99"/>
        <end position="355"/>
    </location>
</feature>
<reference evidence="8 9" key="1">
    <citation type="submission" date="2016-11" db="EMBL/GenBank/DDBJ databases">
        <title>The macronuclear genome of Stentor coeruleus: a giant cell with tiny introns.</title>
        <authorList>
            <person name="Slabodnick M."/>
            <person name="Ruby J.G."/>
            <person name="Reiff S.B."/>
            <person name="Swart E.C."/>
            <person name="Gosai S."/>
            <person name="Prabakaran S."/>
            <person name="Witkowska E."/>
            <person name="Larue G.E."/>
            <person name="Fisher S."/>
            <person name="Freeman R.M."/>
            <person name="Gunawardena J."/>
            <person name="Chu W."/>
            <person name="Stover N.A."/>
            <person name="Gregory B.D."/>
            <person name="Nowacki M."/>
            <person name="Derisi J."/>
            <person name="Roy S.W."/>
            <person name="Marshall W.F."/>
            <person name="Sood P."/>
        </authorList>
    </citation>
    <scope>NUCLEOTIDE SEQUENCE [LARGE SCALE GENOMIC DNA]</scope>
    <source>
        <strain evidence="8">WM001</strain>
    </source>
</reference>
<evidence type="ECO:0000259" key="6">
    <source>
        <dbReference type="PROSITE" id="PS50011"/>
    </source>
</evidence>
<keyword evidence="3" id="KW-0547">Nucleotide-binding</keyword>
<dbReference type="Pfam" id="PF00069">
    <property type="entry name" value="Pkinase"/>
    <property type="match status" value="1"/>
</dbReference>
<keyword evidence="9" id="KW-1185">Reference proteome</keyword>
<dbReference type="OrthoDB" id="63267at2759"/>
<dbReference type="FunFam" id="1.10.510.10:FF:000008">
    <property type="entry name" value="Non-specific serine/threonine protein kinase"/>
    <property type="match status" value="1"/>
</dbReference>
<dbReference type="Gene3D" id="1.10.510.10">
    <property type="entry name" value="Transferase(Phosphotransferase) domain 1"/>
    <property type="match status" value="1"/>
</dbReference>
<dbReference type="PROSITE" id="PS00108">
    <property type="entry name" value="PROTEIN_KINASE_ST"/>
    <property type="match status" value="1"/>
</dbReference>
<evidence type="ECO:0000256" key="1">
    <source>
        <dbReference type="ARBA" id="ARBA00022527"/>
    </source>
</evidence>
<gene>
    <name evidence="8" type="ORF">SteCoe_35857</name>
</gene>
<name>A0A1R2ARB9_9CILI</name>
<sequence length="494" mass="56321">MGNSPNSDKCHELRNLLIDKDGKEVLIRIKSFSRCEDILDLVRKKLGSQSIIALESNVSEVLDSMLCQEVFDIDRCKGTLKLFAVEAEEVLDDLSIEAFKPIKILGKGGASTVVMVRKKDTGIIYAVKTIEKSLIDADDKINQISTEKDILSQLKHPFIATLFLALETKQKLHLVMEFVPGGELFFYLQNYGRFTEDQAKFYFCEVLLALDYLHKQNIIYRDLKPENIILDAQGHIKIVDFGLAKQGISRESLSFSFCGSPEYMSPEMITGSAHGRAVDYYSLGILLYEMVTGLPPYYSHNRHEMKQNITNKPLEMPDNLSKQCKSLLKGLLQKEPENRIGYAKGIDEIKQHPWCRGSKWSKILLKSTVPPMLPSIKSSTFSSEFTTIPINEEFLLDEPTLKPCQNLGNFTYISKEFKKNNKIIRKSYETVKRKANIERFPSNESKTTKAKSVIEQFSDSEGISLSFEAEYVQPVKEIKMFEAKFFGMQVYNKK</sequence>
<dbReference type="InterPro" id="IPR011009">
    <property type="entry name" value="Kinase-like_dom_sf"/>
</dbReference>
<dbReference type="PANTHER" id="PTHR24351">
    <property type="entry name" value="RIBOSOMAL PROTEIN S6 KINASE"/>
    <property type="match status" value="1"/>
</dbReference>
<evidence type="ECO:0008006" key="10">
    <source>
        <dbReference type="Google" id="ProtNLM"/>
    </source>
</evidence>
<evidence type="ECO:0000313" key="9">
    <source>
        <dbReference type="Proteomes" id="UP000187209"/>
    </source>
</evidence>
<dbReference type="FunFam" id="3.30.200.20:FF:000042">
    <property type="entry name" value="Aurora kinase A"/>
    <property type="match status" value="1"/>
</dbReference>
<evidence type="ECO:0000259" key="7">
    <source>
        <dbReference type="PROSITE" id="PS51285"/>
    </source>
</evidence>
<evidence type="ECO:0000313" key="8">
    <source>
        <dbReference type="EMBL" id="OMJ67074.1"/>
    </source>
</evidence>
<dbReference type="GO" id="GO:0005524">
    <property type="term" value="F:ATP binding"/>
    <property type="evidence" value="ECO:0007669"/>
    <property type="project" value="UniProtKB-KW"/>
</dbReference>
<comment type="caution">
    <text evidence="8">The sequence shown here is derived from an EMBL/GenBank/DDBJ whole genome shotgun (WGS) entry which is preliminary data.</text>
</comment>
<dbReference type="InterPro" id="IPR008271">
    <property type="entry name" value="Ser/Thr_kinase_AS"/>
</dbReference>